<sequence length="386" mass="44389">MFFEIIYNQRDDENIKVMEDVMDKFTSKHYIFLIQATGIVSMKTYPIVFMKNGGRESWIAVIIASILVIGIYIYMIGICKKYQCYDIYNIYKVALGDTLGKIVLFLFIATLLMTLIESAGAEAGAMHTNMLIETPIWYFLLFFVVPSIYIIRKDIVAIVTVVMIGIVCIMLAGINLSILTARYKHPELLFPVFSHGIDKGFFIAIIQLLGLYGSMTITFPYLNTIKDTRKIIRDLSIALLIVIQMQIISSTGVIMTFGIDFANTMSYPKLLQTQQVSYFRFLEFGELYVMLQIVGGWILKYLVTFYGMLLLLKNFNFKRKHLIYITYSTSVLVYAGAYMTTKSSERLFAFFNMYTYISFMNFIVIPLVVFIIFAMKMKKLKLADNS</sequence>
<dbReference type="PANTHER" id="PTHR34975:SF2">
    <property type="entry name" value="SPORE GERMINATION PROTEIN A2"/>
    <property type="match status" value="1"/>
</dbReference>
<dbReference type="KEGG" id="aoe:Clos_2311"/>
<dbReference type="eggNOG" id="ENOG502Z93X">
    <property type="taxonomic scope" value="Bacteria"/>
</dbReference>
<dbReference type="PANTHER" id="PTHR34975">
    <property type="entry name" value="SPORE GERMINATION PROTEIN A2"/>
    <property type="match status" value="1"/>
</dbReference>
<evidence type="ECO:0000256" key="7">
    <source>
        <dbReference type="ARBA" id="ARBA00023136"/>
    </source>
</evidence>
<feature type="transmembrane region" description="Helical" evidence="8">
    <location>
        <begin position="98"/>
        <end position="116"/>
    </location>
</feature>
<accession>A8MJ62</accession>
<proteinExistence type="inferred from homology"/>
<feature type="transmembrane region" description="Helical" evidence="8">
    <location>
        <begin position="235"/>
        <end position="259"/>
    </location>
</feature>
<feature type="transmembrane region" description="Helical" evidence="8">
    <location>
        <begin position="287"/>
        <end position="310"/>
    </location>
</feature>
<keyword evidence="6 8" id="KW-1133">Transmembrane helix</keyword>
<keyword evidence="10" id="KW-1185">Reference proteome</keyword>
<feature type="transmembrane region" description="Helical" evidence="8">
    <location>
        <begin position="57"/>
        <end position="77"/>
    </location>
</feature>
<comment type="subcellular location">
    <subcellularLocation>
        <location evidence="1">Membrane</location>
        <topology evidence="1">Multi-pass membrane protein</topology>
    </subcellularLocation>
</comment>
<dbReference type="GO" id="GO:0009847">
    <property type="term" value="P:spore germination"/>
    <property type="evidence" value="ECO:0007669"/>
    <property type="project" value="InterPro"/>
</dbReference>
<feature type="transmembrane region" description="Helical" evidence="8">
    <location>
        <begin position="353"/>
        <end position="375"/>
    </location>
</feature>
<organism evidence="9 10">
    <name type="scientific">Alkaliphilus oremlandii (strain OhILAs)</name>
    <name type="common">Clostridium oremlandii (strain OhILAs)</name>
    <dbReference type="NCBI Taxonomy" id="350688"/>
    <lineage>
        <taxon>Bacteria</taxon>
        <taxon>Bacillati</taxon>
        <taxon>Bacillota</taxon>
        <taxon>Clostridia</taxon>
        <taxon>Peptostreptococcales</taxon>
        <taxon>Natronincolaceae</taxon>
        <taxon>Alkaliphilus</taxon>
    </lineage>
</organism>
<dbReference type="HOGENOM" id="CLU_065969_0_0_9"/>
<dbReference type="GO" id="GO:0016020">
    <property type="term" value="C:membrane"/>
    <property type="evidence" value="ECO:0007669"/>
    <property type="project" value="UniProtKB-SubCell"/>
</dbReference>
<keyword evidence="4" id="KW-0309">Germination</keyword>
<keyword evidence="7 8" id="KW-0472">Membrane</keyword>
<dbReference type="AlphaFoldDB" id="A8MJ62"/>
<evidence type="ECO:0000256" key="8">
    <source>
        <dbReference type="SAM" id="Phobius"/>
    </source>
</evidence>
<dbReference type="Pfam" id="PF03845">
    <property type="entry name" value="Spore_permease"/>
    <property type="match status" value="1"/>
</dbReference>
<evidence type="ECO:0000313" key="9">
    <source>
        <dbReference type="EMBL" id="ABW19844.1"/>
    </source>
</evidence>
<evidence type="ECO:0000256" key="4">
    <source>
        <dbReference type="ARBA" id="ARBA00022544"/>
    </source>
</evidence>
<keyword evidence="5 8" id="KW-0812">Transmembrane</keyword>
<keyword evidence="3" id="KW-0813">Transport</keyword>
<name>A8MJ62_ALKOO</name>
<comment type="similarity">
    <text evidence="2">Belongs to the amino acid-polyamine-organocation (APC) superfamily. Spore germination protein (SGP) (TC 2.A.3.9) family.</text>
</comment>
<evidence type="ECO:0000256" key="3">
    <source>
        <dbReference type="ARBA" id="ARBA00022448"/>
    </source>
</evidence>
<feature type="transmembrane region" description="Helical" evidence="8">
    <location>
        <begin position="30"/>
        <end position="51"/>
    </location>
</feature>
<dbReference type="EMBL" id="CP000853">
    <property type="protein sequence ID" value="ABW19844.1"/>
    <property type="molecule type" value="Genomic_DNA"/>
</dbReference>
<dbReference type="Proteomes" id="UP000000269">
    <property type="component" value="Chromosome"/>
</dbReference>
<reference evidence="10" key="1">
    <citation type="submission" date="2007-10" db="EMBL/GenBank/DDBJ databases">
        <title>Complete genome of Alkaliphilus oremlandii OhILAs.</title>
        <authorList>
            <person name="Copeland A."/>
            <person name="Lucas S."/>
            <person name="Lapidus A."/>
            <person name="Barry K."/>
            <person name="Detter J.C."/>
            <person name="Glavina del Rio T."/>
            <person name="Hammon N."/>
            <person name="Israni S."/>
            <person name="Dalin E."/>
            <person name="Tice H."/>
            <person name="Pitluck S."/>
            <person name="Chain P."/>
            <person name="Malfatti S."/>
            <person name="Shin M."/>
            <person name="Vergez L."/>
            <person name="Schmutz J."/>
            <person name="Larimer F."/>
            <person name="Land M."/>
            <person name="Hauser L."/>
            <person name="Kyrpides N."/>
            <person name="Mikhailova N."/>
            <person name="Stolz J.F."/>
            <person name="Dawson A."/>
            <person name="Fisher E."/>
            <person name="Crable B."/>
            <person name="Perera E."/>
            <person name="Lisak J."/>
            <person name="Ranganathan M."/>
            <person name="Basu P."/>
            <person name="Richardson P."/>
        </authorList>
    </citation>
    <scope>NUCLEOTIDE SEQUENCE [LARGE SCALE GENOMIC DNA]</scope>
    <source>
        <strain evidence="10">OhILAs</strain>
    </source>
</reference>
<feature type="transmembrane region" description="Helical" evidence="8">
    <location>
        <begin position="322"/>
        <end position="341"/>
    </location>
</feature>
<dbReference type="NCBIfam" id="TIGR00912">
    <property type="entry name" value="2A0309"/>
    <property type="match status" value="1"/>
</dbReference>
<protein>
    <submittedName>
        <fullName evidence="9">Spore germination protein</fullName>
    </submittedName>
</protein>
<feature type="transmembrane region" description="Helical" evidence="8">
    <location>
        <begin position="158"/>
        <end position="181"/>
    </location>
</feature>
<evidence type="ECO:0000256" key="2">
    <source>
        <dbReference type="ARBA" id="ARBA00007998"/>
    </source>
</evidence>
<evidence type="ECO:0000256" key="1">
    <source>
        <dbReference type="ARBA" id="ARBA00004141"/>
    </source>
</evidence>
<evidence type="ECO:0000256" key="5">
    <source>
        <dbReference type="ARBA" id="ARBA00022692"/>
    </source>
</evidence>
<evidence type="ECO:0000313" key="10">
    <source>
        <dbReference type="Proteomes" id="UP000000269"/>
    </source>
</evidence>
<gene>
    <name evidence="9" type="ordered locus">Clos_2311</name>
</gene>
<feature type="transmembrane region" description="Helical" evidence="8">
    <location>
        <begin position="201"/>
        <end position="223"/>
    </location>
</feature>
<dbReference type="STRING" id="350688.Clos_2311"/>
<dbReference type="InterPro" id="IPR004761">
    <property type="entry name" value="Spore_GerAB"/>
</dbReference>
<feature type="transmembrane region" description="Helical" evidence="8">
    <location>
        <begin position="136"/>
        <end position="151"/>
    </location>
</feature>
<evidence type="ECO:0000256" key="6">
    <source>
        <dbReference type="ARBA" id="ARBA00022989"/>
    </source>
</evidence>